<keyword evidence="3" id="KW-1283">Bacterial microcompartment</keyword>
<evidence type="ECO:0000256" key="3">
    <source>
        <dbReference type="ARBA" id="ARBA00024446"/>
    </source>
</evidence>
<proteinExistence type="predicted"/>
<evidence type="ECO:0000256" key="1">
    <source>
        <dbReference type="ARBA" id="ARBA00023587"/>
    </source>
</evidence>
<dbReference type="RefSeq" id="WP_055268271.1">
    <property type="nucleotide sequence ID" value="NZ_CABIXQ010000031.1"/>
</dbReference>
<dbReference type="Gene3D" id="2.40.50.220">
    <property type="entry name" value="EutN/Ccml"/>
    <property type="match status" value="1"/>
</dbReference>
<comment type="subcellular location">
    <subcellularLocation>
        <location evidence="1">Carboxysome</location>
    </subcellularLocation>
</comment>
<dbReference type="OrthoDB" id="196195at2"/>
<dbReference type="AlphaFoldDB" id="A0A174LDU4"/>
<dbReference type="EMBL" id="CYZX01000031">
    <property type="protein sequence ID" value="CUP19760.1"/>
    <property type="molecule type" value="Genomic_DNA"/>
</dbReference>
<dbReference type="Pfam" id="PF03319">
    <property type="entry name" value="EutN_CcmL"/>
    <property type="match status" value="1"/>
</dbReference>
<dbReference type="PROSITE" id="PS51932">
    <property type="entry name" value="BMV"/>
    <property type="match status" value="1"/>
</dbReference>
<name>A0A174LDU4_9CLOT</name>
<evidence type="ECO:0000256" key="2">
    <source>
        <dbReference type="ARBA" id="ARBA00023669"/>
    </source>
</evidence>
<keyword evidence="2" id="KW-1282">Carboxysome</keyword>
<dbReference type="GO" id="GO:0031470">
    <property type="term" value="C:carboxysome"/>
    <property type="evidence" value="ECO:0007669"/>
    <property type="project" value="UniProtKB-SubCell"/>
</dbReference>
<accession>A0A174LDU4</accession>
<reference evidence="4 5" key="1">
    <citation type="submission" date="2015-09" db="EMBL/GenBank/DDBJ databases">
        <authorList>
            <consortium name="Pathogen Informatics"/>
        </authorList>
    </citation>
    <scope>NUCLEOTIDE SEQUENCE [LARGE SCALE GENOMIC DNA]</scope>
    <source>
        <strain evidence="4 5">2789STDY5834856</strain>
    </source>
</reference>
<dbReference type="PANTHER" id="PTHR36539:SF2">
    <property type="entry name" value="ETHANOLAMINE UTILIZATION PROTEIN"/>
    <property type="match status" value="1"/>
</dbReference>
<dbReference type="SUPFAM" id="SSF159133">
    <property type="entry name" value="EutN/CcmL-like"/>
    <property type="match status" value="1"/>
</dbReference>
<evidence type="ECO:0000313" key="4">
    <source>
        <dbReference type="EMBL" id="CUP19760.1"/>
    </source>
</evidence>
<sequence length="80" mass="8387">MFIGTVIGNVVSTRKEDNLMGYKLLIVKPADDYNNGKNIVAIDRVGAGINTEVIVTTGSSARLGLNKEVPADAAIVGIVD</sequence>
<organism evidence="4 5">
    <name type="scientific">Clostridium disporicum</name>
    <dbReference type="NCBI Taxonomy" id="84024"/>
    <lineage>
        <taxon>Bacteria</taxon>
        <taxon>Bacillati</taxon>
        <taxon>Bacillota</taxon>
        <taxon>Clostridia</taxon>
        <taxon>Eubacteriales</taxon>
        <taxon>Clostridiaceae</taxon>
        <taxon>Clostridium</taxon>
    </lineage>
</organism>
<protein>
    <submittedName>
        <fullName evidence="4">Ethanolamine utilization protein EutN/carboxysome structural protein Ccml</fullName>
    </submittedName>
</protein>
<dbReference type="Proteomes" id="UP000095594">
    <property type="component" value="Unassembled WGS sequence"/>
</dbReference>
<dbReference type="CDD" id="cd01614">
    <property type="entry name" value="EutN_CcmL"/>
    <property type="match status" value="1"/>
</dbReference>
<evidence type="ECO:0000313" key="5">
    <source>
        <dbReference type="Proteomes" id="UP000095594"/>
    </source>
</evidence>
<dbReference type="InterPro" id="IPR004992">
    <property type="entry name" value="EutN_CcmL"/>
</dbReference>
<dbReference type="PANTHER" id="PTHR36539">
    <property type="entry name" value="ETHANOLAMINE UTILIZATION PROTEIN EUTN"/>
    <property type="match status" value="1"/>
</dbReference>
<gene>
    <name evidence="4" type="primary">ccmL</name>
    <name evidence="4" type="ORF">ERS852471_03181</name>
</gene>
<dbReference type="InterPro" id="IPR036677">
    <property type="entry name" value="EutN_CcmL_sf"/>
</dbReference>